<dbReference type="InterPro" id="IPR017926">
    <property type="entry name" value="GATASE"/>
</dbReference>
<evidence type="ECO:0000259" key="2">
    <source>
        <dbReference type="Pfam" id="PF00117"/>
    </source>
</evidence>
<comment type="caution">
    <text evidence="3">The sequence shown here is derived from an EMBL/GenBank/DDBJ whole genome shotgun (WGS) entry which is preliminary data.</text>
</comment>
<sequence>MLLMIDNYDSFTFNLVQYFQQLGQEIVVKRNDDISIAEIEALAPTHLVISPGPCTPNEAGISLKAIEHFATRMPILGVCLGHQAMAQVFGANVIRAKRVMHGKVSIISHTGQRLFEGLNQPLTVTRYHSLLVDAVPEGFVLDAWFDDAIYGREIMAMSHQHLPLYGVQFHPESILTEQGLELLANFLAQPAAPI</sequence>
<dbReference type="SUPFAM" id="SSF52317">
    <property type="entry name" value="Class I glutamine amidotransferase-like"/>
    <property type="match status" value="1"/>
</dbReference>
<gene>
    <name evidence="3" type="primary">pabA</name>
    <name evidence="3" type="ORF">GCM10025855_02670</name>
</gene>
<evidence type="ECO:0000313" key="3">
    <source>
        <dbReference type="EMBL" id="GMA80734.1"/>
    </source>
</evidence>
<dbReference type="PROSITE" id="PS51273">
    <property type="entry name" value="GATASE_TYPE_1"/>
    <property type="match status" value="1"/>
</dbReference>
<dbReference type="PANTHER" id="PTHR43418">
    <property type="entry name" value="MULTIFUNCTIONAL TRYPTOPHAN BIOSYNTHESIS PROTEIN-RELATED"/>
    <property type="match status" value="1"/>
</dbReference>
<keyword evidence="1 3" id="KW-0315">Glutamine amidotransferase</keyword>
<dbReference type="PRINTS" id="PR00097">
    <property type="entry name" value="ANTSNTHASEII"/>
</dbReference>
<dbReference type="CDD" id="cd01743">
    <property type="entry name" value="GATase1_Anthranilate_Synthase"/>
    <property type="match status" value="1"/>
</dbReference>
<dbReference type="EMBL" id="BSUY01000001">
    <property type="protein sequence ID" value="GMA80734.1"/>
    <property type="molecule type" value="Genomic_DNA"/>
</dbReference>
<dbReference type="PRINTS" id="PR00096">
    <property type="entry name" value="GATASE"/>
</dbReference>
<dbReference type="Pfam" id="PF00117">
    <property type="entry name" value="GATase"/>
    <property type="match status" value="1"/>
</dbReference>
<keyword evidence="4" id="KW-1185">Reference proteome</keyword>
<dbReference type="Proteomes" id="UP001157046">
    <property type="component" value="Unassembled WGS sequence"/>
</dbReference>
<dbReference type="NCBIfam" id="TIGR00566">
    <property type="entry name" value="trpG_papA"/>
    <property type="match status" value="1"/>
</dbReference>
<organism evidence="3 4">
    <name type="scientific">Shewanella glacialipiscicola</name>
    <dbReference type="NCBI Taxonomy" id="614069"/>
    <lineage>
        <taxon>Bacteria</taxon>
        <taxon>Pseudomonadati</taxon>
        <taxon>Pseudomonadota</taxon>
        <taxon>Gammaproteobacteria</taxon>
        <taxon>Alteromonadales</taxon>
        <taxon>Shewanellaceae</taxon>
        <taxon>Shewanella</taxon>
    </lineage>
</organism>
<dbReference type="RefSeq" id="WP_220773957.1">
    <property type="nucleotide sequence ID" value="NZ_BPFC01000075.1"/>
</dbReference>
<protein>
    <submittedName>
        <fullName evidence="3">Glutamine amidotransferase</fullName>
    </submittedName>
</protein>
<reference evidence="4" key="1">
    <citation type="journal article" date="2019" name="Int. J. Syst. Evol. Microbiol.">
        <title>The Global Catalogue of Microorganisms (GCM) 10K type strain sequencing project: providing services to taxonomists for standard genome sequencing and annotation.</title>
        <authorList>
            <consortium name="The Broad Institute Genomics Platform"/>
            <consortium name="The Broad Institute Genome Sequencing Center for Infectious Disease"/>
            <person name="Wu L."/>
            <person name="Ma J."/>
        </authorList>
    </citation>
    <scope>NUCLEOTIDE SEQUENCE [LARGE SCALE GENOMIC DNA]</scope>
    <source>
        <strain evidence="4">NBRC 102030</strain>
    </source>
</reference>
<dbReference type="InterPro" id="IPR006221">
    <property type="entry name" value="TrpG/PapA_dom"/>
</dbReference>
<name>A0ABQ6J0G5_9GAMM</name>
<feature type="domain" description="Glutamine amidotransferase" evidence="2">
    <location>
        <begin position="3"/>
        <end position="188"/>
    </location>
</feature>
<dbReference type="InterPro" id="IPR050472">
    <property type="entry name" value="Anth_synth/Amidotransfase"/>
</dbReference>
<evidence type="ECO:0000256" key="1">
    <source>
        <dbReference type="ARBA" id="ARBA00022962"/>
    </source>
</evidence>
<accession>A0ABQ6J0G5</accession>
<dbReference type="Gene3D" id="3.40.50.880">
    <property type="match status" value="1"/>
</dbReference>
<dbReference type="InterPro" id="IPR029062">
    <property type="entry name" value="Class_I_gatase-like"/>
</dbReference>
<evidence type="ECO:0000313" key="4">
    <source>
        <dbReference type="Proteomes" id="UP001157046"/>
    </source>
</evidence>
<proteinExistence type="predicted"/>
<dbReference type="PANTHER" id="PTHR43418:SF4">
    <property type="entry name" value="MULTIFUNCTIONAL TRYPTOPHAN BIOSYNTHESIS PROTEIN"/>
    <property type="match status" value="1"/>
</dbReference>
<dbReference type="PRINTS" id="PR00099">
    <property type="entry name" value="CPSGATASE"/>
</dbReference>